<comment type="caution">
    <text evidence="1">The sequence shown here is derived from an EMBL/GenBank/DDBJ whole genome shotgun (WGS) entry which is preliminary data.</text>
</comment>
<evidence type="ECO:0000313" key="1">
    <source>
        <dbReference type="EMBL" id="GBN01553.1"/>
    </source>
</evidence>
<keyword evidence="2" id="KW-1185">Reference proteome</keyword>
<evidence type="ECO:0000313" key="2">
    <source>
        <dbReference type="Proteomes" id="UP000499080"/>
    </source>
</evidence>
<name>A0A4Y2KJE7_ARAVE</name>
<sequence>MFSHLRSWLQRVGYPKKNKQAKDSFSFILKKYVDYVKKNFNEGATIAFYDYPEDAAKISKDGFVVKQAQEDANYLIIKSALEIEKKSSQCVVVVGEDIDLLVMMTASTNSENIFFLKPERVTTHKEPAPPALLSMISCKCAKVCNLTCTCRKSGIKCSTICYHCKMQGCTNFPEDGNIVTNSANQEVEIDIRMQEKISEVEEECETLQVEKVTVSKPILMMTHFQDLKNVN</sequence>
<dbReference type="OrthoDB" id="6156427at2759"/>
<protein>
    <submittedName>
        <fullName evidence="1">Uncharacterized protein</fullName>
    </submittedName>
</protein>
<organism evidence="1 2">
    <name type="scientific">Araneus ventricosus</name>
    <name type="common">Orbweaver spider</name>
    <name type="synonym">Epeira ventricosa</name>
    <dbReference type="NCBI Taxonomy" id="182803"/>
    <lineage>
        <taxon>Eukaryota</taxon>
        <taxon>Metazoa</taxon>
        <taxon>Ecdysozoa</taxon>
        <taxon>Arthropoda</taxon>
        <taxon>Chelicerata</taxon>
        <taxon>Arachnida</taxon>
        <taxon>Araneae</taxon>
        <taxon>Araneomorphae</taxon>
        <taxon>Entelegynae</taxon>
        <taxon>Araneoidea</taxon>
        <taxon>Araneidae</taxon>
        <taxon>Araneus</taxon>
    </lineage>
</organism>
<dbReference type="AlphaFoldDB" id="A0A4Y2KJE7"/>
<gene>
    <name evidence="1" type="ORF">AVEN_171295_1</name>
</gene>
<proteinExistence type="predicted"/>
<accession>A0A4Y2KJE7</accession>
<dbReference type="EMBL" id="BGPR01004629">
    <property type="protein sequence ID" value="GBN01553.1"/>
    <property type="molecule type" value="Genomic_DNA"/>
</dbReference>
<reference evidence="1 2" key="1">
    <citation type="journal article" date="2019" name="Sci. Rep.">
        <title>Orb-weaving spider Araneus ventricosus genome elucidates the spidroin gene catalogue.</title>
        <authorList>
            <person name="Kono N."/>
            <person name="Nakamura H."/>
            <person name="Ohtoshi R."/>
            <person name="Moran D.A.P."/>
            <person name="Shinohara A."/>
            <person name="Yoshida Y."/>
            <person name="Fujiwara M."/>
            <person name="Mori M."/>
            <person name="Tomita M."/>
            <person name="Arakawa K."/>
        </authorList>
    </citation>
    <scope>NUCLEOTIDE SEQUENCE [LARGE SCALE GENOMIC DNA]</scope>
</reference>
<dbReference type="Proteomes" id="UP000499080">
    <property type="component" value="Unassembled WGS sequence"/>
</dbReference>